<evidence type="ECO:0000256" key="1">
    <source>
        <dbReference type="SAM" id="Coils"/>
    </source>
</evidence>
<keyword evidence="1" id="KW-0175">Coiled coil</keyword>
<proteinExistence type="predicted"/>
<dbReference type="Proteomes" id="UP000274920">
    <property type="component" value="Unassembled WGS sequence"/>
</dbReference>
<accession>A0A3R8JM65</accession>
<reference evidence="2" key="1">
    <citation type="submission" date="2018-10" db="EMBL/GenBank/DDBJ databases">
        <title>Schaedlerella arabinophila gen. nov. sp. nov., isolated from the mouse intestinal tract and comparative analysis with the genome of the closely related altered Schaedler flora strain ASF502.</title>
        <authorList>
            <person name="Miyake S."/>
            <person name="Soh M."/>
            <person name="Seedorf H."/>
        </authorList>
    </citation>
    <scope>NUCLEOTIDE SEQUENCE [LARGE SCALE GENOMIC DNA]</scope>
    <source>
        <strain evidence="2">DSM 106076</strain>
    </source>
</reference>
<protein>
    <submittedName>
        <fullName evidence="2">Uncharacterized protein</fullName>
    </submittedName>
</protein>
<evidence type="ECO:0000313" key="2">
    <source>
        <dbReference type="EMBL" id="RRK31993.1"/>
    </source>
</evidence>
<organism evidence="2 3">
    <name type="scientific">Schaedlerella arabinosiphila</name>
    <dbReference type="NCBI Taxonomy" id="2044587"/>
    <lineage>
        <taxon>Bacteria</taxon>
        <taxon>Bacillati</taxon>
        <taxon>Bacillota</taxon>
        <taxon>Clostridia</taxon>
        <taxon>Lachnospirales</taxon>
        <taxon>Lachnospiraceae</taxon>
        <taxon>Schaedlerella</taxon>
    </lineage>
</organism>
<feature type="coiled-coil region" evidence="1">
    <location>
        <begin position="38"/>
        <end position="65"/>
    </location>
</feature>
<name>A0A3R8JM65_9FIRM</name>
<comment type="caution">
    <text evidence="2">The sequence shown here is derived from an EMBL/GenBank/DDBJ whole genome shotgun (WGS) entry which is preliminary data.</text>
</comment>
<sequence>MQKSCRRQVFCMGLYNFQREKKKGRPVLNELVVRLISVPAKEIDFKQAENEIRQVEQNMSESWENDIYYQYL</sequence>
<keyword evidence="3" id="KW-1185">Reference proteome</keyword>
<evidence type="ECO:0000313" key="3">
    <source>
        <dbReference type="Proteomes" id="UP000274920"/>
    </source>
</evidence>
<gene>
    <name evidence="2" type="ORF">EBB54_11880</name>
</gene>
<dbReference type="EMBL" id="RHJS01000002">
    <property type="protein sequence ID" value="RRK31993.1"/>
    <property type="molecule type" value="Genomic_DNA"/>
</dbReference>
<dbReference type="AlphaFoldDB" id="A0A3R8JM65"/>